<keyword evidence="2" id="KW-1133">Transmembrane helix</keyword>
<keyword evidence="4" id="KW-1185">Reference proteome</keyword>
<dbReference type="PANTHER" id="PTHR41259">
    <property type="entry name" value="DOUBLE-STRAND BREAK REPAIR RAD50 ATPASE, PUTATIVE-RELATED"/>
    <property type="match status" value="1"/>
</dbReference>
<evidence type="ECO:0000256" key="2">
    <source>
        <dbReference type="SAM" id="Phobius"/>
    </source>
</evidence>
<accession>G9WX05</accession>
<reference evidence="3 4" key="1">
    <citation type="submission" date="2011-08" db="EMBL/GenBank/DDBJ databases">
        <title>The Genome Sequence of Oribacterium sp. ACB7.</title>
        <authorList>
            <consortium name="The Broad Institute Genome Sequencing Platform"/>
            <person name="Earl A."/>
            <person name="Ward D."/>
            <person name="Feldgarden M."/>
            <person name="Gevers D."/>
            <person name="Sizova M."/>
            <person name="Hazen A."/>
            <person name="Epstein S."/>
            <person name="Young S.K."/>
            <person name="Zeng Q."/>
            <person name="Gargeya S."/>
            <person name="Fitzgerald M."/>
            <person name="Haas B."/>
            <person name="Abouelleil A."/>
            <person name="Alvarado L."/>
            <person name="Arachchi H.M."/>
            <person name="Berlin A."/>
            <person name="Brown A."/>
            <person name="Chapman S.B."/>
            <person name="Chen Z."/>
            <person name="Dunbar C."/>
            <person name="Freedman E."/>
            <person name="Gearin G."/>
            <person name="Gellesch M."/>
            <person name="Goldberg J."/>
            <person name="Griggs A."/>
            <person name="Gujja S."/>
            <person name="Heiman D."/>
            <person name="Howarth C."/>
            <person name="Larson L."/>
            <person name="Lui A."/>
            <person name="MacDonald P.J.P."/>
            <person name="Montmayeur A."/>
            <person name="Murphy C."/>
            <person name="Neiman D."/>
            <person name="Pearson M."/>
            <person name="Priest M."/>
            <person name="Roberts A."/>
            <person name="Saif S."/>
            <person name="Shea T."/>
            <person name="Shenoy N."/>
            <person name="Sisk P."/>
            <person name="Stolte C."/>
            <person name="Sykes S."/>
            <person name="Wortman J."/>
            <person name="Nusbaum C."/>
            <person name="Birren B."/>
        </authorList>
    </citation>
    <scope>NUCLEOTIDE SEQUENCE [LARGE SCALE GENOMIC DNA]</scope>
    <source>
        <strain evidence="3 4">ACB7</strain>
    </source>
</reference>
<keyword evidence="1" id="KW-0175">Coiled coil</keyword>
<dbReference type="EMBL" id="AFZD01000021">
    <property type="protein sequence ID" value="EHL09338.1"/>
    <property type="molecule type" value="Genomic_DNA"/>
</dbReference>
<evidence type="ECO:0008006" key="5">
    <source>
        <dbReference type="Google" id="ProtNLM"/>
    </source>
</evidence>
<evidence type="ECO:0000256" key="1">
    <source>
        <dbReference type="SAM" id="Coils"/>
    </source>
</evidence>
<dbReference type="HOGENOM" id="CLU_417288_0_0_9"/>
<dbReference type="SUPFAM" id="SSF52540">
    <property type="entry name" value="P-loop containing nucleoside triphosphate hydrolases"/>
    <property type="match status" value="1"/>
</dbReference>
<sequence>MIIKSCHIAQFGKWKEKDFSFSDALNPYLWENGEGKTTLMHFFHIMFYGLSGERKQDILENERKHFMPFQGGNFGGNIHFQEKGKNYILERSFGLRKAEDSFRLLEEGGKESKDYSENIGEEIFSLDSEAFQKVCMISHEDLSLRFNSSIHAKLGNVSDDREDMQKFQKVQNTLKDAINALSPNRRTGAIFKKKMEEESLSASLYRKKEEEEAVLSLEEEVLSLEEQWKEKTKEEERLEEEVQKGILEKEALGKKVEYQKLQEELEKAHYRYENAKKWYYQNRLESLSEEEQDRLWKEELQELKSKINALKKEAEKPKEEASSGKETEERERRNPLIYILSVTALAFLLLFFFKISGGNLPVPGSLSLLIAILLFAIAFAIYYGERERRNAYLGRRLAEEEKRGKEESLRLSSLEELLSHYHKVEEMLSLEAEEKERQEALSAFLAQGENKKTVENSVADFVSLEEAQSRLERHRKEQELLKDNIREKREEREDRVEILKALSEQERTLQAVREERQAMEERIHILQQTKDYLEKAKDAFASEYRGPILSAFTKYFQELTKTKMQFAITNDLEIEFIEGGMRRSLAYLSEGLQDLCRFAMKLAIFDAMFPDGKAVLFLDDPYSHFDDEKGERGLALLDGLSEKRQILYFTCSASRMP</sequence>
<comment type="caution">
    <text evidence="3">The sequence shown here is derived from an EMBL/GenBank/DDBJ whole genome shotgun (WGS) entry which is preliminary data.</text>
</comment>
<protein>
    <recommendedName>
        <fullName evidence="5">Rad50/SbcC-type AAA domain-containing protein</fullName>
    </recommendedName>
</protein>
<name>G9WX05_9FIRM</name>
<keyword evidence="2" id="KW-0812">Transmembrane</keyword>
<evidence type="ECO:0000313" key="3">
    <source>
        <dbReference type="EMBL" id="EHL09338.1"/>
    </source>
</evidence>
<feature type="transmembrane region" description="Helical" evidence="2">
    <location>
        <begin position="365"/>
        <end position="383"/>
    </location>
</feature>
<dbReference type="PANTHER" id="PTHR41259:SF1">
    <property type="entry name" value="DOUBLE-STRAND BREAK REPAIR RAD50 ATPASE, PUTATIVE-RELATED"/>
    <property type="match status" value="1"/>
</dbReference>
<dbReference type="AlphaFoldDB" id="G9WX05"/>
<feature type="coiled-coil region" evidence="1">
    <location>
        <begin position="293"/>
        <end position="320"/>
    </location>
</feature>
<gene>
    <name evidence="3" type="ORF">HMPREF9624_01379</name>
</gene>
<keyword evidence="2" id="KW-0472">Membrane</keyword>
<dbReference type="PATRIC" id="fig|796944.3.peg.2127"/>
<evidence type="ECO:0000313" key="4">
    <source>
        <dbReference type="Proteomes" id="UP000003527"/>
    </source>
</evidence>
<proteinExistence type="predicted"/>
<dbReference type="InterPro" id="IPR027417">
    <property type="entry name" value="P-loop_NTPase"/>
</dbReference>
<dbReference type="Gene3D" id="3.40.50.300">
    <property type="entry name" value="P-loop containing nucleotide triphosphate hydrolases"/>
    <property type="match status" value="2"/>
</dbReference>
<dbReference type="RefSeq" id="WP_009537155.1">
    <property type="nucleotide sequence ID" value="NZ_JH414505.1"/>
</dbReference>
<dbReference type="Proteomes" id="UP000003527">
    <property type="component" value="Unassembled WGS sequence"/>
</dbReference>
<feature type="coiled-coil region" evidence="1">
    <location>
        <begin position="207"/>
        <end position="241"/>
    </location>
</feature>
<organism evidence="3 4">
    <name type="scientific">Oribacterium asaccharolyticum ACB7</name>
    <dbReference type="NCBI Taxonomy" id="796944"/>
    <lineage>
        <taxon>Bacteria</taxon>
        <taxon>Bacillati</taxon>
        <taxon>Bacillota</taxon>
        <taxon>Clostridia</taxon>
        <taxon>Lachnospirales</taxon>
        <taxon>Lachnospiraceae</taxon>
        <taxon>Oribacterium</taxon>
    </lineage>
</organism>
<feature type="coiled-coil region" evidence="1">
    <location>
        <begin position="464"/>
        <end position="536"/>
    </location>
</feature>
<feature type="transmembrane region" description="Helical" evidence="2">
    <location>
        <begin position="335"/>
        <end position="353"/>
    </location>
</feature>